<dbReference type="GO" id="GO:0000287">
    <property type="term" value="F:magnesium ion binding"/>
    <property type="evidence" value="ECO:0007669"/>
    <property type="project" value="InterPro"/>
</dbReference>
<evidence type="ECO:0000259" key="4">
    <source>
        <dbReference type="Pfam" id="PF01648"/>
    </source>
</evidence>
<evidence type="ECO:0000256" key="3">
    <source>
        <dbReference type="ARBA" id="ARBA00022842"/>
    </source>
</evidence>
<accession>A0A2T2X2G8</accession>
<dbReference type="NCBIfam" id="TIGR00556">
    <property type="entry name" value="pantethn_trn"/>
    <property type="match status" value="1"/>
</dbReference>
<proteinExistence type="predicted"/>
<keyword evidence="1" id="KW-0808">Transferase</keyword>
<dbReference type="SUPFAM" id="SSF56214">
    <property type="entry name" value="4'-phosphopantetheinyl transferase"/>
    <property type="match status" value="1"/>
</dbReference>
<dbReference type="Pfam" id="PF01648">
    <property type="entry name" value="ACPS"/>
    <property type="match status" value="1"/>
</dbReference>
<gene>
    <name evidence="5" type="ORF">C7B43_09740</name>
</gene>
<name>A0A2T2X2G8_9FIRM</name>
<evidence type="ECO:0000256" key="2">
    <source>
        <dbReference type="ARBA" id="ARBA00022723"/>
    </source>
</evidence>
<comment type="caution">
    <text evidence="5">The sequence shown here is derived from an EMBL/GenBank/DDBJ whole genome shotgun (WGS) entry which is preliminary data.</text>
</comment>
<dbReference type="Proteomes" id="UP000242699">
    <property type="component" value="Unassembled WGS sequence"/>
</dbReference>
<evidence type="ECO:0000313" key="6">
    <source>
        <dbReference type="Proteomes" id="UP000242699"/>
    </source>
</evidence>
<dbReference type="EMBL" id="PXYT01000019">
    <property type="protein sequence ID" value="PSR28685.1"/>
    <property type="molecule type" value="Genomic_DNA"/>
</dbReference>
<dbReference type="InterPro" id="IPR037143">
    <property type="entry name" value="4-PPantetheinyl_Trfase_dom_sf"/>
</dbReference>
<dbReference type="InterPro" id="IPR004568">
    <property type="entry name" value="Ppantetheine-prot_Trfase_dom"/>
</dbReference>
<dbReference type="InterPro" id="IPR008278">
    <property type="entry name" value="4-PPantetheinyl_Trfase_dom"/>
</dbReference>
<dbReference type="GO" id="GO:0008897">
    <property type="term" value="F:holo-[acyl-carrier-protein] synthase activity"/>
    <property type="evidence" value="ECO:0007669"/>
    <property type="project" value="InterPro"/>
</dbReference>
<keyword evidence="2" id="KW-0479">Metal-binding</keyword>
<reference evidence="5 6" key="1">
    <citation type="journal article" date="2014" name="BMC Genomics">
        <title>Comparison of environmental and isolate Sulfobacillus genomes reveals diverse carbon, sulfur, nitrogen, and hydrogen metabolisms.</title>
        <authorList>
            <person name="Justice N.B."/>
            <person name="Norman A."/>
            <person name="Brown C.T."/>
            <person name="Singh A."/>
            <person name="Thomas B.C."/>
            <person name="Banfield J.F."/>
        </authorList>
    </citation>
    <scope>NUCLEOTIDE SEQUENCE [LARGE SCALE GENOMIC DNA]</scope>
    <source>
        <strain evidence="5">AMDSBA1</strain>
    </source>
</reference>
<dbReference type="AlphaFoldDB" id="A0A2T2X2G8"/>
<sequence length="181" mass="20432">MECRCMGWFVVNDYRIPGISGVSKLDRRIWSSPINDRDRRMDFASITTTAFTRVSRSRSFRVGRSIIMIGIDVVDIARFQRIYQDKALLFALFTDDEIIYLRSRQFPEASAAGMFAAKEAYCKAIQRPLTLSAIKNIEIEHASDGRPILQADQTSTCFSTKHPHLSISHTQGVALAVVALQ</sequence>
<evidence type="ECO:0000256" key="1">
    <source>
        <dbReference type="ARBA" id="ARBA00022679"/>
    </source>
</evidence>
<evidence type="ECO:0000313" key="5">
    <source>
        <dbReference type="EMBL" id="PSR28685.1"/>
    </source>
</evidence>
<feature type="domain" description="4'-phosphopantetheinyl transferase" evidence="4">
    <location>
        <begin position="69"/>
        <end position="177"/>
    </location>
</feature>
<protein>
    <recommendedName>
        <fullName evidence="4">4'-phosphopantetheinyl transferase domain-containing protein</fullName>
    </recommendedName>
</protein>
<keyword evidence="3" id="KW-0460">Magnesium</keyword>
<dbReference type="GO" id="GO:0006633">
    <property type="term" value="P:fatty acid biosynthetic process"/>
    <property type="evidence" value="ECO:0007669"/>
    <property type="project" value="InterPro"/>
</dbReference>
<dbReference type="Gene3D" id="3.90.470.20">
    <property type="entry name" value="4'-phosphopantetheinyl transferase domain"/>
    <property type="match status" value="1"/>
</dbReference>
<organism evidence="5 6">
    <name type="scientific">Sulfobacillus benefaciens</name>
    <dbReference type="NCBI Taxonomy" id="453960"/>
    <lineage>
        <taxon>Bacteria</taxon>
        <taxon>Bacillati</taxon>
        <taxon>Bacillota</taxon>
        <taxon>Clostridia</taxon>
        <taxon>Eubacteriales</taxon>
        <taxon>Clostridiales Family XVII. Incertae Sedis</taxon>
        <taxon>Sulfobacillus</taxon>
    </lineage>
</organism>